<evidence type="ECO:0000313" key="3">
    <source>
        <dbReference type="Proteomes" id="UP000285211"/>
    </source>
</evidence>
<protein>
    <submittedName>
        <fullName evidence="2">Uncharacterized protein</fullName>
    </submittedName>
</protein>
<evidence type="ECO:0000256" key="1">
    <source>
        <dbReference type="SAM" id="Phobius"/>
    </source>
</evidence>
<accession>A0A3S2U328</accession>
<dbReference type="EMBL" id="SACJ01000004">
    <property type="protein sequence ID" value="RVT76627.1"/>
    <property type="molecule type" value="Genomic_DNA"/>
</dbReference>
<reference evidence="2 3" key="1">
    <citation type="submission" date="2019-01" db="EMBL/GenBank/DDBJ databases">
        <authorList>
            <person name="Chen W.-M."/>
        </authorList>
    </citation>
    <scope>NUCLEOTIDE SEQUENCE [LARGE SCALE GENOMIC DNA]</scope>
    <source>
        <strain evidence="2 3">BBQ-12</strain>
    </source>
</reference>
<proteinExistence type="predicted"/>
<keyword evidence="1" id="KW-0472">Membrane</keyword>
<keyword evidence="1" id="KW-0812">Transmembrane</keyword>
<feature type="transmembrane region" description="Helical" evidence="1">
    <location>
        <begin position="246"/>
        <end position="265"/>
    </location>
</feature>
<dbReference type="AlphaFoldDB" id="A0A3S2U328"/>
<dbReference type="Proteomes" id="UP000285211">
    <property type="component" value="Unassembled WGS sequence"/>
</dbReference>
<comment type="caution">
    <text evidence="2">The sequence shown here is derived from an EMBL/GenBank/DDBJ whole genome shotgun (WGS) entry which is preliminary data.</text>
</comment>
<keyword evidence="3" id="KW-1185">Reference proteome</keyword>
<dbReference type="RefSeq" id="WP_128194752.1">
    <property type="nucleotide sequence ID" value="NZ_SACJ01000004.1"/>
</dbReference>
<sequence>MKQITKRKVAREIIILFICSVLIGLSWVILWSINEFRISKAEKLEKKTSILSHDIDSIQTRYSKSISFEEMLDRKNVPTEYFDKGRPPIIIPPDFFFDEIMFDEFSVQQTSFFTKRRLFLLLQKLKPPFDIDSINQFAKFDGFKISPFSKLQEPVPFDTLQSISKKFETNFPEKKNLKRYYDFLKTKNCIIVGFKEFCFTMQGLPLPPTTSTSTAYKKYRKEFDEANKDINETKQKINSKDNIIDLIKWIAIIVFTLVYPIRFIYKLLKWSFLTIQTKV</sequence>
<organism evidence="2 3">
    <name type="scientific">Flavobacterium sufflavum</name>
    <dbReference type="NCBI Taxonomy" id="1921138"/>
    <lineage>
        <taxon>Bacteria</taxon>
        <taxon>Pseudomonadati</taxon>
        <taxon>Bacteroidota</taxon>
        <taxon>Flavobacteriia</taxon>
        <taxon>Flavobacteriales</taxon>
        <taxon>Flavobacteriaceae</taxon>
        <taxon>Flavobacterium</taxon>
    </lineage>
</organism>
<keyword evidence="1" id="KW-1133">Transmembrane helix</keyword>
<feature type="transmembrane region" description="Helical" evidence="1">
    <location>
        <begin position="12"/>
        <end position="33"/>
    </location>
</feature>
<gene>
    <name evidence="2" type="ORF">EOD40_08985</name>
</gene>
<name>A0A3S2U328_9FLAO</name>
<evidence type="ECO:0000313" key="2">
    <source>
        <dbReference type="EMBL" id="RVT76627.1"/>
    </source>
</evidence>